<organism evidence="1 2">
    <name type="scientific">Neolecta irregularis (strain DAH-3)</name>
    <dbReference type="NCBI Taxonomy" id="1198029"/>
    <lineage>
        <taxon>Eukaryota</taxon>
        <taxon>Fungi</taxon>
        <taxon>Dikarya</taxon>
        <taxon>Ascomycota</taxon>
        <taxon>Taphrinomycotina</taxon>
        <taxon>Neolectales</taxon>
        <taxon>Neolectaceae</taxon>
        <taxon>Neolecta</taxon>
    </lineage>
</organism>
<name>A0A1U7LQ56_NEOID</name>
<dbReference type="GO" id="GO:0003676">
    <property type="term" value="F:nucleic acid binding"/>
    <property type="evidence" value="ECO:0007669"/>
    <property type="project" value="InterPro"/>
</dbReference>
<sequence>MSRYGEVQKCHVSSAGNNVSSEVIFADHASATTAVKDLDGVLADGIHFLGLADADVTGQTLRVKIANCPPKPIEAPKPVQSKELPSQAPKSYQNGLYGVEYAPTPSLWSYY</sequence>
<proteinExistence type="predicted"/>
<gene>
    <name evidence="1" type="ORF">NEOLI_001315</name>
</gene>
<evidence type="ECO:0008006" key="3">
    <source>
        <dbReference type="Google" id="ProtNLM"/>
    </source>
</evidence>
<dbReference type="SUPFAM" id="SSF54928">
    <property type="entry name" value="RNA-binding domain, RBD"/>
    <property type="match status" value="1"/>
</dbReference>
<dbReference type="InterPro" id="IPR035979">
    <property type="entry name" value="RBD_domain_sf"/>
</dbReference>
<keyword evidence="2" id="KW-1185">Reference proteome</keyword>
<dbReference type="CDD" id="cd00590">
    <property type="entry name" value="RRM_SF"/>
    <property type="match status" value="1"/>
</dbReference>
<dbReference type="Proteomes" id="UP000186594">
    <property type="component" value="Unassembled WGS sequence"/>
</dbReference>
<reference evidence="1 2" key="1">
    <citation type="submission" date="2016-04" db="EMBL/GenBank/DDBJ databases">
        <title>Evolutionary innovation and constraint leading to complex multicellularity in the Ascomycota.</title>
        <authorList>
            <person name="Cisse O."/>
            <person name="Nguyen A."/>
            <person name="Hewitt D.A."/>
            <person name="Jedd G."/>
            <person name="Stajich J.E."/>
        </authorList>
    </citation>
    <scope>NUCLEOTIDE SEQUENCE [LARGE SCALE GENOMIC DNA]</scope>
    <source>
        <strain evidence="1 2">DAH-3</strain>
    </source>
</reference>
<evidence type="ECO:0000313" key="1">
    <source>
        <dbReference type="EMBL" id="OLL24651.1"/>
    </source>
</evidence>
<dbReference type="EMBL" id="LXFE01000695">
    <property type="protein sequence ID" value="OLL24651.1"/>
    <property type="molecule type" value="Genomic_DNA"/>
</dbReference>
<accession>A0A1U7LQ56</accession>
<evidence type="ECO:0000313" key="2">
    <source>
        <dbReference type="Proteomes" id="UP000186594"/>
    </source>
</evidence>
<comment type="caution">
    <text evidence="1">The sequence shown here is derived from an EMBL/GenBank/DDBJ whole genome shotgun (WGS) entry which is preliminary data.</text>
</comment>
<dbReference type="AlphaFoldDB" id="A0A1U7LQ56"/>
<protein>
    <recommendedName>
        <fullName evidence="3">RRM domain-containing protein</fullName>
    </recommendedName>
</protein>